<dbReference type="EMBL" id="AZMM01016339">
    <property type="protein sequence ID" value="ETJ29119.1"/>
    <property type="molecule type" value="Genomic_DNA"/>
</dbReference>
<accession>W1XJV5</accession>
<protein>
    <submittedName>
        <fullName evidence="1">Ferric iron uptake ABC superfamily ATP binding cassette transporter</fullName>
    </submittedName>
</protein>
<gene>
    <name evidence="1" type="ORF">Q604_UNBC16339G0001</name>
</gene>
<comment type="caution">
    <text evidence="1">The sequence shown here is derived from an EMBL/GenBank/DDBJ whole genome shotgun (WGS) entry which is preliminary data.</text>
</comment>
<name>W1XJV5_9ZZZZ</name>
<proteinExistence type="predicted"/>
<evidence type="ECO:0000313" key="1">
    <source>
        <dbReference type="EMBL" id="ETJ29119.1"/>
    </source>
</evidence>
<sequence>SVYNQSLVASFIELKGEEKTTEWAKGIVANLAL</sequence>
<dbReference type="AlphaFoldDB" id="W1XJV5"/>
<reference evidence="1" key="1">
    <citation type="submission" date="2013-12" db="EMBL/GenBank/DDBJ databases">
        <title>A Varibaculum cambriense genome reconstructed from a premature infant gut community with otherwise low bacterial novelty that shifts toward anaerobic metabolism during the third week of life.</title>
        <authorList>
            <person name="Brown C.T."/>
            <person name="Sharon I."/>
            <person name="Thomas B.C."/>
            <person name="Castelle C.J."/>
            <person name="Morowitz M.J."/>
            <person name="Banfield J.F."/>
        </authorList>
    </citation>
    <scope>NUCLEOTIDE SEQUENCE</scope>
</reference>
<feature type="non-terminal residue" evidence="1">
    <location>
        <position position="1"/>
    </location>
</feature>
<organism evidence="1">
    <name type="scientific">human gut metagenome</name>
    <dbReference type="NCBI Taxonomy" id="408170"/>
    <lineage>
        <taxon>unclassified sequences</taxon>
        <taxon>metagenomes</taxon>
        <taxon>organismal metagenomes</taxon>
    </lineage>
</organism>
<dbReference type="Gene3D" id="3.40.190.10">
    <property type="entry name" value="Periplasmic binding protein-like II"/>
    <property type="match status" value="1"/>
</dbReference>